<dbReference type="EMBL" id="FQYK01000003">
    <property type="protein sequence ID" value="SHI71169.1"/>
    <property type="molecule type" value="Genomic_DNA"/>
</dbReference>
<dbReference type="Pfam" id="PF18962">
    <property type="entry name" value="Por_Secre_tail"/>
    <property type="match status" value="1"/>
</dbReference>
<sequence>MKKMILIYSLFCVAFGFSQTGTNYAFTFEEATNGSDITYWNVFEGDTPAIEVVTNPNPNGVNNNATTKVLKLNVLTGNACYAGAETQHGTVGVWALDASTTTLSMMVHKSTIGRIGIKFVGEYDGFGFPTIFELTAQTNTLINQWELLTWDISSYAPSSNIDQIVIFSDFTCGDSDRNSDSVTYVDNIEFTANKIADPILPNYITSWNKDFETVSGFIGADNATFSEIANPETGGTNPSATSAQLEGINAMLYSNAQFTFGSLDYLDFSANNKGFSLKVRGPRAVPVKLKVEVDGAGQEIDANYTDVGNWQTLFFDFSAYNSRTWNRVVLFFDITGSTSTNTSDDIFLFDDITFDVFTSLSTKDNRYNTFSSYPNPTQNSWTIKSDNGQIISIKVFDVLGNSIFSMAPNSIETKIDGSRLNSGLYFAQIQTDTGTSTLKLVKK</sequence>
<feature type="chain" id="PRO_5009916665" evidence="2">
    <location>
        <begin position="26"/>
        <end position="443"/>
    </location>
</feature>
<accession>A0A1M6DD99</accession>
<evidence type="ECO:0000256" key="2">
    <source>
        <dbReference type="SAM" id="SignalP"/>
    </source>
</evidence>
<feature type="domain" description="Secretion system C-terminal sorting" evidence="3">
    <location>
        <begin position="373"/>
        <end position="440"/>
    </location>
</feature>
<feature type="signal peptide" evidence="2">
    <location>
        <begin position="1"/>
        <end position="25"/>
    </location>
</feature>
<dbReference type="NCBIfam" id="TIGR04183">
    <property type="entry name" value="Por_Secre_tail"/>
    <property type="match status" value="1"/>
</dbReference>
<protein>
    <submittedName>
        <fullName evidence="4">Por secretion system C-terminal sorting domain-containing protein</fullName>
    </submittedName>
</protein>
<gene>
    <name evidence="4" type="ORF">SAMN05216261_1487</name>
</gene>
<dbReference type="STRING" id="1178825.SAMN05216261_1487"/>
<dbReference type="InterPro" id="IPR026444">
    <property type="entry name" value="Secre_tail"/>
</dbReference>
<evidence type="ECO:0000259" key="3">
    <source>
        <dbReference type="Pfam" id="PF18962"/>
    </source>
</evidence>
<keyword evidence="1 2" id="KW-0732">Signal</keyword>
<dbReference type="eggNOG" id="COG2273">
    <property type="taxonomic scope" value="Bacteria"/>
</dbReference>
<evidence type="ECO:0000313" key="5">
    <source>
        <dbReference type="Proteomes" id="UP000184396"/>
    </source>
</evidence>
<evidence type="ECO:0000256" key="1">
    <source>
        <dbReference type="ARBA" id="ARBA00022729"/>
    </source>
</evidence>
<proteinExistence type="predicted"/>
<dbReference type="AlphaFoldDB" id="A0A1M6DD99"/>
<organism evidence="4 5">
    <name type="scientific">Algibacter luteus</name>
    <dbReference type="NCBI Taxonomy" id="1178825"/>
    <lineage>
        <taxon>Bacteria</taxon>
        <taxon>Pseudomonadati</taxon>
        <taxon>Bacteroidota</taxon>
        <taxon>Flavobacteriia</taxon>
        <taxon>Flavobacteriales</taxon>
        <taxon>Flavobacteriaceae</taxon>
        <taxon>Algibacter</taxon>
    </lineage>
</organism>
<reference evidence="4 5" key="1">
    <citation type="submission" date="2016-11" db="EMBL/GenBank/DDBJ databases">
        <authorList>
            <person name="Jaros S."/>
            <person name="Januszkiewicz K."/>
            <person name="Wedrychowicz H."/>
        </authorList>
    </citation>
    <scope>NUCLEOTIDE SEQUENCE [LARGE SCALE GENOMIC DNA]</scope>
    <source>
        <strain evidence="4 5">CGMCC 1.12213</strain>
    </source>
</reference>
<dbReference type="RefSeq" id="WP_162129536.1">
    <property type="nucleotide sequence ID" value="NZ_ALIH01000009.1"/>
</dbReference>
<dbReference type="Proteomes" id="UP000184396">
    <property type="component" value="Unassembled WGS sequence"/>
</dbReference>
<keyword evidence="5" id="KW-1185">Reference proteome</keyword>
<name>A0A1M6DD99_9FLAO</name>
<evidence type="ECO:0000313" key="4">
    <source>
        <dbReference type="EMBL" id="SHI71169.1"/>
    </source>
</evidence>